<dbReference type="PANTHER" id="PTHR33223">
    <property type="entry name" value="CCHC-TYPE DOMAIN-CONTAINING PROTEIN"/>
    <property type="match status" value="1"/>
</dbReference>
<organism evidence="2 3">
    <name type="scientific">Cardamine amara subsp. amara</name>
    <dbReference type="NCBI Taxonomy" id="228776"/>
    <lineage>
        <taxon>Eukaryota</taxon>
        <taxon>Viridiplantae</taxon>
        <taxon>Streptophyta</taxon>
        <taxon>Embryophyta</taxon>
        <taxon>Tracheophyta</taxon>
        <taxon>Spermatophyta</taxon>
        <taxon>Magnoliopsida</taxon>
        <taxon>eudicotyledons</taxon>
        <taxon>Gunneridae</taxon>
        <taxon>Pentapetalae</taxon>
        <taxon>rosids</taxon>
        <taxon>malvids</taxon>
        <taxon>Brassicales</taxon>
        <taxon>Brassicaceae</taxon>
        <taxon>Cardamineae</taxon>
        <taxon>Cardamine</taxon>
    </lineage>
</organism>
<keyword evidence="3" id="KW-1185">Reference proteome</keyword>
<protein>
    <recommendedName>
        <fullName evidence="1">Retrotransposon gag domain-containing protein</fullName>
    </recommendedName>
</protein>
<name>A0ABD1AZI7_CARAN</name>
<reference evidence="2 3" key="1">
    <citation type="submission" date="2024-04" db="EMBL/GenBank/DDBJ databases">
        <title>Genome assembly C_amara_ONT_v2.</title>
        <authorList>
            <person name="Yant L."/>
            <person name="Moore C."/>
            <person name="Slenker M."/>
        </authorList>
    </citation>
    <scope>NUCLEOTIDE SEQUENCE [LARGE SCALE GENOMIC DNA]</scope>
    <source>
        <tissue evidence="2">Leaf</tissue>
    </source>
</reference>
<dbReference type="Pfam" id="PF03732">
    <property type="entry name" value="Retrotrans_gag"/>
    <property type="match status" value="1"/>
</dbReference>
<evidence type="ECO:0000259" key="1">
    <source>
        <dbReference type="Pfam" id="PF03732"/>
    </source>
</evidence>
<dbReference type="PANTHER" id="PTHR33223:SF11">
    <property type="entry name" value="ELEMENT PROTEIN, PUTATIVE-RELATED"/>
    <property type="match status" value="1"/>
</dbReference>
<dbReference type="EMBL" id="JBANAX010000376">
    <property type="protein sequence ID" value="KAL1212113.1"/>
    <property type="molecule type" value="Genomic_DNA"/>
</dbReference>
<dbReference type="InterPro" id="IPR005162">
    <property type="entry name" value="Retrotrans_gag_dom"/>
</dbReference>
<dbReference type="AlphaFoldDB" id="A0ABD1AZI7"/>
<feature type="domain" description="Retrotransposon gag" evidence="1">
    <location>
        <begin position="69"/>
        <end position="125"/>
    </location>
</feature>
<dbReference type="Proteomes" id="UP001558713">
    <property type="component" value="Unassembled WGS sequence"/>
</dbReference>
<proteinExistence type="predicted"/>
<evidence type="ECO:0000313" key="2">
    <source>
        <dbReference type="EMBL" id="KAL1212113.1"/>
    </source>
</evidence>
<accession>A0ABD1AZI7</accession>
<gene>
    <name evidence="2" type="ORF">V5N11_018713</name>
</gene>
<sequence length="126" mass="14868">MFYKNCVSIRLPVIEGQDYEINPQMITLFKQKRFCGLSSESPMDHIEAFEDLCTTTSTTDIPPDYLRCKLFPFSLSNKAHRWLKSLTPRLITSWDQYRASLLNHFYTRSKTMELRNMMTTFHQGES</sequence>
<comment type="caution">
    <text evidence="2">The sequence shown here is derived from an EMBL/GenBank/DDBJ whole genome shotgun (WGS) entry which is preliminary data.</text>
</comment>
<evidence type="ECO:0000313" key="3">
    <source>
        <dbReference type="Proteomes" id="UP001558713"/>
    </source>
</evidence>